<reference evidence="3" key="1">
    <citation type="journal article" date="2019" name="Int. J. Syst. Evol. Microbiol.">
        <title>The Global Catalogue of Microorganisms (GCM) 10K type strain sequencing project: providing services to taxonomists for standard genome sequencing and annotation.</title>
        <authorList>
            <consortium name="The Broad Institute Genomics Platform"/>
            <consortium name="The Broad Institute Genome Sequencing Center for Infectious Disease"/>
            <person name="Wu L."/>
            <person name="Ma J."/>
        </authorList>
    </citation>
    <scope>NUCLEOTIDE SEQUENCE [LARGE SCALE GENOMIC DNA]</scope>
    <source>
        <strain evidence="3">CGMCC 1.12859</strain>
    </source>
</reference>
<sequence length="51" mass="5207">MAPKPLICPRCGREQRVVPGGPQRAAKVVHADTGREDCAAAEAGAPGTPGR</sequence>
<evidence type="ECO:0000313" key="2">
    <source>
        <dbReference type="EMBL" id="MFC7184650.1"/>
    </source>
</evidence>
<gene>
    <name evidence="2" type="ORF">ACFQMG_34375</name>
</gene>
<keyword evidence="3" id="KW-1185">Reference proteome</keyword>
<dbReference type="Proteomes" id="UP001596435">
    <property type="component" value="Unassembled WGS sequence"/>
</dbReference>
<feature type="compositionally biased region" description="Basic and acidic residues" evidence="1">
    <location>
        <begin position="29"/>
        <end position="38"/>
    </location>
</feature>
<organism evidence="2 3">
    <name type="scientific">Kitasatospora paranensis</name>
    <dbReference type="NCBI Taxonomy" id="258053"/>
    <lineage>
        <taxon>Bacteria</taxon>
        <taxon>Bacillati</taxon>
        <taxon>Actinomycetota</taxon>
        <taxon>Actinomycetes</taxon>
        <taxon>Kitasatosporales</taxon>
        <taxon>Streptomycetaceae</taxon>
        <taxon>Kitasatospora</taxon>
    </lineage>
</organism>
<dbReference type="RefSeq" id="WP_345705345.1">
    <property type="nucleotide sequence ID" value="NZ_BAABKV010000001.1"/>
</dbReference>
<evidence type="ECO:0000313" key="3">
    <source>
        <dbReference type="Proteomes" id="UP001596435"/>
    </source>
</evidence>
<dbReference type="EMBL" id="JBHTAJ010000112">
    <property type="protein sequence ID" value="MFC7184650.1"/>
    <property type="molecule type" value="Genomic_DNA"/>
</dbReference>
<name>A0ABW2G7A7_9ACTN</name>
<evidence type="ECO:0000256" key="1">
    <source>
        <dbReference type="SAM" id="MobiDB-lite"/>
    </source>
</evidence>
<proteinExistence type="predicted"/>
<protein>
    <submittedName>
        <fullName evidence="2">Uncharacterized protein</fullName>
    </submittedName>
</protein>
<feature type="region of interest" description="Disordered" evidence="1">
    <location>
        <begin position="29"/>
        <end position="51"/>
    </location>
</feature>
<comment type="caution">
    <text evidence="2">The sequence shown here is derived from an EMBL/GenBank/DDBJ whole genome shotgun (WGS) entry which is preliminary data.</text>
</comment>
<accession>A0ABW2G7A7</accession>
<feature type="compositionally biased region" description="Low complexity" evidence="1">
    <location>
        <begin position="40"/>
        <end position="51"/>
    </location>
</feature>